<evidence type="ECO:0000256" key="1">
    <source>
        <dbReference type="ARBA" id="ARBA00004651"/>
    </source>
</evidence>
<reference evidence="10 12" key="2">
    <citation type="submission" date="2021-01" db="EMBL/GenBank/DDBJ databases">
        <title>Biogeographic distribution of Paracoccus.</title>
        <authorList>
            <person name="Hollensteiner J."/>
            <person name="Leineberger J."/>
            <person name="Brinkhoff T."/>
            <person name="Daniel R."/>
        </authorList>
    </citation>
    <scope>NUCLEOTIDE SEQUENCE [LARGE SCALE GENOMIC DNA]</scope>
    <source>
        <strain evidence="10 12">DSM 18447</strain>
    </source>
</reference>
<keyword evidence="12" id="KW-1185">Reference proteome</keyword>
<dbReference type="EMBL" id="CP067140">
    <property type="protein sequence ID" value="WCR03884.1"/>
    <property type="molecule type" value="Genomic_DNA"/>
</dbReference>
<evidence type="ECO:0000256" key="5">
    <source>
        <dbReference type="ARBA" id="ARBA00022989"/>
    </source>
</evidence>
<dbReference type="Gene3D" id="1.10.3720.10">
    <property type="entry name" value="MetI-like"/>
    <property type="match status" value="1"/>
</dbReference>
<feature type="transmembrane region" description="Helical" evidence="7">
    <location>
        <begin position="237"/>
        <end position="257"/>
    </location>
</feature>
<dbReference type="InterPro" id="IPR000515">
    <property type="entry name" value="MetI-like"/>
</dbReference>
<reference evidence="9 11" key="1">
    <citation type="submission" date="2017-01" db="EMBL/GenBank/DDBJ databases">
        <authorList>
            <person name="Varghese N."/>
            <person name="Submissions S."/>
        </authorList>
    </citation>
    <scope>NUCLEOTIDE SEQUENCE [LARGE SCALE GENOMIC DNA]</scope>
    <source>
        <strain evidence="9 11">DSM 18447</strain>
    </source>
</reference>
<evidence type="ECO:0000256" key="2">
    <source>
        <dbReference type="ARBA" id="ARBA00022448"/>
    </source>
</evidence>
<dbReference type="Proteomes" id="UP000186216">
    <property type="component" value="Unassembled WGS sequence"/>
</dbReference>
<comment type="subcellular location">
    <subcellularLocation>
        <location evidence="1 7">Cell membrane</location>
        <topology evidence="1 7">Multi-pass membrane protein</topology>
    </subcellularLocation>
</comment>
<dbReference type="Proteomes" id="UP001215549">
    <property type="component" value="Chromosome"/>
</dbReference>
<evidence type="ECO:0000313" key="11">
    <source>
        <dbReference type="Proteomes" id="UP000186216"/>
    </source>
</evidence>
<comment type="similarity">
    <text evidence="7">Belongs to the binding-protein-dependent transport system permease family.</text>
</comment>
<name>A0AA45W749_9RHOB</name>
<proteinExistence type="inferred from homology"/>
<evidence type="ECO:0000256" key="3">
    <source>
        <dbReference type="ARBA" id="ARBA00022475"/>
    </source>
</evidence>
<evidence type="ECO:0000256" key="7">
    <source>
        <dbReference type="RuleBase" id="RU363032"/>
    </source>
</evidence>
<keyword evidence="4 7" id="KW-0812">Transmembrane</keyword>
<keyword evidence="5 7" id="KW-1133">Transmembrane helix</keyword>
<protein>
    <submittedName>
        <fullName evidence="10">ABC transporter permease subunit</fullName>
    </submittedName>
    <submittedName>
        <fullName evidence="9">Thiamine transport system permease protein</fullName>
    </submittedName>
</protein>
<dbReference type="AlphaFoldDB" id="A0AA45W749"/>
<feature type="transmembrane region" description="Helical" evidence="7">
    <location>
        <begin position="186"/>
        <end position="207"/>
    </location>
</feature>
<evidence type="ECO:0000256" key="6">
    <source>
        <dbReference type="ARBA" id="ARBA00023136"/>
    </source>
</evidence>
<evidence type="ECO:0000313" key="10">
    <source>
        <dbReference type="EMBL" id="WCR03884.1"/>
    </source>
</evidence>
<feature type="transmembrane region" description="Helical" evidence="7">
    <location>
        <begin position="133"/>
        <end position="153"/>
    </location>
</feature>
<evidence type="ECO:0000313" key="9">
    <source>
        <dbReference type="EMBL" id="SIT06792.1"/>
    </source>
</evidence>
<dbReference type="EMBL" id="FTOU01000015">
    <property type="protein sequence ID" value="SIT06792.1"/>
    <property type="molecule type" value="Genomic_DNA"/>
</dbReference>
<keyword evidence="2 7" id="KW-0813">Transport</keyword>
<organism evidence="9 11">
    <name type="scientific">Paracoccus saliphilus</name>
    <dbReference type="NCBI Taxonomy" id="405559"/>
    <lineage>
        <taxon>Bacteria</taxon>
        <taxon>Pseudomonadati</taxon>
        <taxon>Pseudomonadota</taxon>
        <taxon>Alphaproteobacteria</taxon>
        <taxon>Rhodobacterales</taxon>
        <taxon>Paracoccaceae</taxon>
        <taxon>Paracoccus</taxon>
    </lineage>
</organism>
<dbReference type="GO" id="GO:0005886">
    <property type="term" value="C:plasma membrane"/>
    <property type="evidence" value="ECO:0007669"/>
    <property type="project" value="UniProtKB-SubCell"/>
</dbReference>
<sequence>MSALADWAKANPRRFTHPDPSNFMGATFLKQALIELAPGKAVLQAPAGKLSWQFWSRPSAGWGQALLSTLVLAIATTLLSLALAIAWLEDEDRARMARARWAEALIYLPLLVPQIAFLYGLNLLFLQAGISGGMAAVIWAQALFVFPYVMIALSDPWRALGPRHMQAAASLGAGPWRRLVTVKLPVLLAPVLTAAAIGVAVSVAQYLPTLFMGAGRISTLTTEAVTLSSASDLRVTGVYASLQAMLPMLGYLLAFLLPTLVHRNRRALQGASRS</sequence>
<keyword evidence="6 7" id="KW-0472">Membrane</keyword>
<dbReference type="GO" id="GO:0055085">
    <property type="term" value="P:transmembrane transport"/>
    <property type="evidence" value="ECO:0007669"/>
    <property type="project" value="InterPro"/>
</dbReference>
<keyword evidence="3" id="KW-1003">Cell membrane</keyword>
<dbReference type="PANTHER" id="PTHR30183:SF6">
    <property type="entry name" value="INNER MEMBRANE ABC TRANSPORTER PERMEASE PROTEIN YNJC"/>
    <property type="match status" value="1"/>
</dbReference>
<feature type="domain" description="ABC transmembrane type-1" evidence="8">
    <location>
        <begin position="66"/>
        <end position="257"/>
    </location>
</feature>
<feature type="transmembrane region" description="Helical" evidence="7">
    <location>
        <begin position="100"/>
        <end position="121"/>
    </location>
</feature>
<gene>
    <name evidence="10" type="ORF">JHX88_03730</name>
    <name evidence="9" type="ORF">SAMN05421772_11579</name>
</gene>
<dbReference type="Pfam" id="PF00528">
    <property type="entry name" value="BPD_transp_1"/>
    <property type="match status" value="1"/>
</dbReference>
<dbReference type="PROSITE" id="PS50928">
    <property type="entry name" value="ABC_TM1"/>
    <property type="match status" value="1"/>
</dbReference>
<dbReference type="RefSeq" id="WP_076527611.1">
    <property type="nucleotide sequence ID" value="NZ_CP067140.1"/>
</dbReference>
<evidence type="ECO:0000259" key="8">
    <source>
        <dbReference type="PROSITE" id="PS50928"/>
    </source>
</evidence>
<feature type="transmembrane region" description="Helical" evidence="7">
    <location>
        <begin position="65"/>
        <end position="88"/>
    </location>
</feature>
<dbReference type="PANTHER" id="PTHR30183">
    <property type="entry name" value="MOLYBDENUM TRANSPORT SYSTEM PERMEASE PROTEIN MODB"/>
    <property type="match status" value="1"/>
</dbReference>
<dbReference type="CDD" id="cd06261">
    <property type="entry name" value="TM_PBP2"/>
    <property type="match status" value="1"/>
</dbReference>
<dbReference type="SUPFAM" id="SSF161098">
    <property type="entry name" value="MetI-like"/>
    <property type="match status" value="1"/>
</dbReference>
<dbReference type="InterPro" id="IPR035906">
    <property type="entry name" value="MetI-like_sf"/>
</dbReference>
<evidence type="ECO:0000256" key="4">
    <source>
        <dbReference type="ARBA" id="ARBA00022692"/>
    </source>
</evidence>
<accession>A0AA45W749</accession>
<evidence type="ECO:0000313" key="12">
    <source>
        <dbReference type="Proteomes" id="UP001215549"/>
    </source>
</evidence>